<name>A0AAE1DQ00_9GAST</name>
<comment type="caution">
    <text evidence="1">The sequence shown here is derived from an EMBL/GenBank/DDBJ whole genome shotgun (WGS) entry which is preliminary data.</text>
</comment>
<evidence type="ECO:0000313" key="1">
    <source>
        <dbReference type="EMBL" id="KAK3778427.1"/>
    </source>
</evidence>
<accession>A0AAE1DQ00</accession>
<dbReference type="AlphaFoldDB" id="A0AAE1DQ00"/>
<keyword evidence="2" id="KW-1185">Reference proteome</keyword>
<dbReference type="Proteomes" id="UP001283361">
    <property type="component" value="Unassembled WGS sequence"/>
</dbReference>
<reference evidence="1" key="1">
    <citation type="journal article" date="2023" name="G3 (Bethesda)">
        <title>A reference genome for the long-term kleptoplast-retaining sea slug Elysia crispata morphotype clarki.</title>
        <authorList>
            <person name="Eastman K.E."/>
            <person name="Pendleton A.L."/>
            <person name="Shaikh M.A."/>
            <person name="Suttiyut T."/>
            <person name="Ogas R."/>
            <person name="Tomko P."/>
            <person name="Gavelis G."/>
            <person name="Widhalm J.R."/>
            <person name="Wisecaver J.H."/>
        </authorList>
    </citation>
    <scope>NUCLEOTIDE SEQUENCE</scope>
    <source>
        <strain evidence="1">ECLA1</strain>
    </source>
</reference>
<sequence length="123" mass="13097">MGERSVLSSDLTRVGKFLTFMYSLREEHRGDVMGVCHTCAPPGPRLAGRLSRPPGAATQCFTRGEILGGFQPREAPSGAGIPLLLTTDIGLLGHQSWASAGISGHQWASEDPRTSRAAVRVVL</sequence>
<evidence type="ECO:0000313" key="2">
    <source>
        <dbReference type="Proteomes" id="UP001283361"/>
    </source>
</evidence>
<dbReference type="EMBL" id="JAWDGP010002956">
    <property type="protein sequence ID" value="KAK3778427.1"/>
    <property type="molecule type" value="Genomic_DNA"/>
</dbReference>
<protein>
    <submittedName>
        <fullName evidence="1">Uncharacterized protein</fullName>
    </submittedName>
</protein>
<gene>
    <name evidence="1" type="ORF">RRG08_014054</name>
</gene>
<proteinExistence type="predicted"/>
<organism evidence="1 2">
    <name type="scientific">Elysia crispata</name>
    <name type="common">lettuce slug</name>
    <dbReference type="NCBI Taxonomy" id="231223"/>
    <lineage>
        <taxon>Eukaryota</taxon>
        <taxon>Metazoa</taxon>
        <taxon>Spiralia</taxon>
        <taxon>Lophotrochozoa</taxon>
        <taxon>Mollusca</taxon>
        <taxon>Gastropoda</taxon>
        <taxon>Heterobranchia</taxon>
        <taxon>Euthyneura</taxon>
        <taxon>Panpulmonata</taxon>
        <taxon>Sacoglossa</taxon>
        <taxon>Placobranchoidea</taxon>
        <taxon>Plakobranchidae</taxon>
        <taxon>Elysia</taxon>
    </lineage>
</organism>